<gene>
    <name evidence="1" type="ORF">BSL78_22860</name>
</gene>
<keyword evidence="2" id="KW-1185">Reference proteome</keyword>
<reference evidence="1 2" key="1">
    <citation type="journal article" date="2017" name="PLoS Biol.">
        <title>The sea cucumber genome provides insights into morphological evolution and visceral regeneration.</title>
        <authorList>
            <person name="Zhang X."/>
            <person name="Sun L."/>
            <person name="Yuan J."/>
            <person name="Sun Y."/>
            <person name="Gao Y."/>
            <person name="Zhang L."/>
            <person name="Li S."/>
            <person name="Dai H."/>
            <person name="Hamel J.F."/>
            <person name="Liu C."/>
            <person name="Yu Y."/>
            <person name="Liu S."/>
            <person name="Lin W."/>
            <person name="Guo K."/>
            <person name="Jin S."/>
            <person name="Xu P."/>
            <person name="Storey K.B."/>
            <person name="Huan P."/>
            <person name="Zhang T."/>
            <person name="Zhou Y."/>
            <person name="Zhang J."/>
            <person name="Lin C."/>
            <person name="Li X."/>
            <person name="Xing L."/>
            <person name="Huo D."/>
            <person name="Sun M."/>
            <person name="Wang L."/>
            <person name="Mercier A."/>
            <person name="Li F."/>
            <person name="Yang H."/>
            <person name="Xiang J."/>
        </authorList>
    </citation>
    <scope>NUCLEOTIDE SEQUENCE [LARGE SCALE GENOMIC DNA]</scope>
    <source>
        <strain evidence="1">Shaxun</strain>
        <tissue evidence="1">Muscle</tissue>
    </source>
</reference>
<dbReference type="EMBL" id="MRZV01001139">
    <property type="protein sequence ID" value="PIK40293.1"/>
    <property type="molecule type" value="Genomic_DNA"/>
</dbReference>
<dbReference type="PANTHER" id="PTHR24024">
    <property type="entry name" value="PULMONARY SURFACTANT-ASSOCIATED PROTEIN A"/>
    <property type="match status" value="1"/>
</dbReference>
<evidence type="ECO:0000313" key="1">
    <source>
        <dbReference type="EMBL" id="PIK40293.1"/>
    </source>
</evidence>
<dbReference type="AlphaFoldDB" id="A0A2G8JX32"/>
<protein>
    <recommendedName>
        <fullName evidence="3">Short-chain collagen C4-like</fullName>
    </recommendedName>
</protein>
<sequence length="227" mass="24435">MLHVQFSLNLSLRHFPFSAVINAGDICPQPEPDQTHHKSGAIYVHWGRTDCAANSELVYSGIAAGSRHRDLPGAGSNVLCVPTDPEFDNPVAGAGGVRAFLYNVEYQISDFPLFQGFHLHDVSCAVCKATGRFSHLMVPGKHTCPSDEWNREYEGYLMAERSHAVHHKSEFLCMDKYSRPAEGTGGGASANSGRLTMVEAKCSNSGGGLPCATYTAGNELTCAVCTL</sequence>
<dbReference type="InterPro" id="IPR051077">
    <property type="entry name" value="Ca-dependent_lectin"/>
</dbReference>
<dbReference type="PANTHER" id="PTHR24024:SF18">
    <property type="entry name" value="SHORT-CHAIN COLLAGEN C4-LIKE"/>
    <property type="match status" value="1"/>
</dbReference>
<proteinExistence type="predicted"/>
<evidence type="ECO:0008006" key="3">
    <source>
        <dbReference type="Google" id="ProtNLM"/>
    </source>
</evidence>
<evidence type="ECO:0000313" key="2">
    <source>
        <dbReference type="Proteomes" id="UP000230750"/>
    </source>
</evidence>
<dbReference type="OrthoDB" id="6127486at2759"/>
<dbReference type="Proteomes" id="UP000230750">
    <property type="component" value="Unassembled WGS sequence"/>
</dbReference>
<accession>A0A2G8JX32</accession>
<comment type="caution">
    <text evidence="1">The sequence shown here is derived from an EMBL/GenBank/DDBJ whole genome shotgun (WGS) entry which is preliminary data.</text>
</comment>
<dbReference type="GO" id="GO:0005615">
    <property type="term" value="C:extracellular space"/>
    <property type="evidence" value="ECO:0007669"/>
    <property type="project" value="TreeGrafter"/>
</dbReference>
<name>A0A2G8JX32_STIJA</name>
<organism evidence="1 2">
    <name type="scientific">Stichopus japonicus</name>
    <name type="common">Sea cucumber</name>
    <dbReference type="NCBI Taxonomy" id="307972"/>
    <lineage>
        <taxon>Eukaryota</taxon>
        <taxon>Metazoa</taxon>
        <taxon>Echinodermata</taxon>
        <taxon>Eleutherozoa</taxon>
        <taxon>Echinozoa</taxon>
        <taxon>Holothuroidea</taxon>
        <taxon>Aspidochirotacea</taxon>
        <taxon>Aspidochirotida</taxon>
        <taxon>Stichopodidae</taxon>
        <taxon>Apostichopus</taxon>
    </lineage>
</organism>